<evidence type="ECO:0000313" key="9">
    <source>
        <dbReference type="Proteomes" id="UP000324479"/>
    </source>
</evidence>
<dbReference type="PRINTS" id="PR00313">
    <property type="entry name" value="CABNDNGRPT"/>
</dbReference>
<dbReference type="RefSeq" id="WP_150079507.1">
    <property type="nucleotide sequence ID" value="NZ_VWOX01000023.1"/>
</dbReference>
<dbReference type="InterPro" id="IPR000601">
    <property type="entry name" value="PKD_dom"/>
</dbReference>
<dbReference type="Gene3D" id="2.60.120.260">
    <property type="entry name" value="Galactose-binding domain-like"/>
    <property type="match status" value="1"/>
</dbReference>
<evidence type="ECO:0000256" key="5">
    <source>
        <dbReference type="SAM" id="MobiDB-lite"/>
    </source>
</evidence>
<dbReference type="EMBL" id="VWOX01000023">
    <property type="protein sequence ID" value="KAA5538993.1"/>
    <property type="molecule type" value="Genomic_DNA"/>
</dbReference>
<evidence type="ECO:0000259" key="6">
    <source>
        <dbReference type="Pfam" id="PF00082"/>
    </source>
</evidence>
<name>A0A5M6CVC2_9BACT</name>
<dbReference type="InterPro" id="IPR051200">
    <property type="entry name" value="Host-pathogen_enzymatic-act"/>
</dbReference>
<organism evidence="8 9">
    <name type="scientific">Roseiconus nitratireducens</name>
    <dbReference type="NCBI Taxonomy" id="2605748"/>
    <lineage>
        <taxon>Bacteria</taxon>
        <taxon>Pseudomonadati</taxon>
        <taxon>Planctomycetota</taxon>
        <taxon>Planctomycetia</taxon>
        <taxon>Pirellulales</taxon>
        <taxon>Pirellulaceae</taxon>
        <taxon>Roseiconus</taxon>
    </lineage>
</organism>
<dbReference type="GO" id="GO:0006508">
    <property type="term" value="P:proteolysis"/>
    <property type="evidence" value="ECO:0007669"/>
    <property type="project" value="UniProtKB-KW"/>
</dbReference>
<dbReference type="InterPro" id="IPR035986">
    <property type="entry name" value="PKD_dom_sf"/>
</dbReference>
<dbReference type="InterPro" id="IPR036852">
    <property type="entry name" value="Peptidase_S8/S53_dom_sf"/>
</dbReference>
<dbReference type="SUPFAM" id="SSF52743">
    <property type="entry name" value="Subtilisin-like"/>
    <property type="match status" value="1"/>
</dbReference>
<evidence type="ECO:0000256" key="4">
    <source>
        <dbReference type="PROSITE-ProRule" id="PRU01240"/>
    </source>
</evidence>
<dbReference type="SUPFAM" id="SSF49299">
    <property type="entry name" value="PKD domain"/>
    <property type="match status" value="1"/>
</dbReference>
<dbReference type="Pfam" id="PF00353">
    <property type="entry name" value="HemolysinCabind"/>
    <property type="match status" value="2"/>
</dbReference>
<dbReference type="Proteomes" id="UP000324479">
    <property type="component" value="Unassembled WGS sequence"/>
</dbReference>
<proteinExistence type="inferred from homology"/>
<dbReference type="InterPro" id="IPR001343">
    <property type="entry name" value="Hemolysn_Ca-bd"/>
</dbReference>
<sequence length="2164" mass="224439">MSVSGLNTSTSDQSPRRPRKRRGSATRRNAGQHRRRKVLVERLETRHLLAATPLDMALVDVHGEDLAGKDGPMARAGVGLATLYREYESYVAENPGAQDSFEPSDPALHVDAGRVVVDIVSTSTLEQEGGTTSGGSLVDQPGFYDLLSQGLEVTGQWGRMTSALAPIPMIPALAALDGIQSLMATAYFAHSGVAQSQGDVAQRSDTARVDYGVDGNGITVGVLSDSFDTSPNFEISAADDVATGDLPGPGNPQGRTTPVNVLRDASGNTIDEGRAMAQLIHDVAPGAELAFHTAAQGQASFANGILALANTAGADVIVDDIIYFAEPMFQDGVIAQAVDQVSSAGVSYFSSAGNGGRTSYESGYEASNVFAFGGQLHDFDPGPGVDTFQQITVAPGTTMTLSFQWDDPFGSISTNGAAAESDLDLFLLDQPSPVGSILSASTNANVNGDPVEILSFTNSSSLPRSVHLAIPRTFGDAPDLMKYIGFVRGNISIDDFPTDSSTSWGHANARGAESVAAAPFFNTPSFGVSPPIAEGFSSVGGTPILFDAAGNRLASPEVRAKPEITAPDGANNTFFVNDSGADPDLFPNFFGTSASAPHAAGVAALMLEAAGGSGSLSPQAVFSTLESTAIDMDDAYTPGFDVGFDFKTGYGLIDAAAAVAAVDIGGPDTPVVFPVPLSAVDPLGGLIYEGATSGELEDLGQLDRYTIDVDAGQTISVSAQSAPRLQTQIELFGPEGQLLAMATADAAGQEVILQTAAVAVAGTYTVVVSGANQGTNGTPDYHQVQTQQDVYSPNVLNYLFEDTGAPGGDATLAAFSVADFSASFEYVTVLADGVPIGDLFTETGPDGAPRTDTLSIPLSEIQSFASDGQINLTVQPTPSVNLLGPNELSLALSYPGIASDGTGDYDLRIVLNAAIETEPIGGAANDSLSDAQSIEPSFIGVRGERGAVQGELSAASGDTTDHYSFDLVAGQPASLAVSALAGVTELVTFSDENAFVEFAGDDLPLIDFNGFGGVRLQTLSADTNFPPISPGDIPPGIEFSSTIGGSLDLFIAPGGFAGQPDITSDALFANRFDSPLIVDFNPGVNAVGSELISFSASANIEITVLKDSGEVQTYDVQPPAEAPAYFGIVIPDGEITRLVYDPPAGITAGVDNFRFGMIGSVSAPVALELVSSDGNVLATADSVGTDVDALIQDFVAPETGTYFARVSGEGSSQYSLVVTRDASIERETMEFGDDLIVNGGFETGDFSGWTTSVIPNRPFRPWSVTGPGAGGNFGLDSTDPLQGDFVAWNGFDGGGPLEFEMYQDVSVPASADQVTLDWSSRLQWNFDLGGPATIPRTLEVEIRDPSTDEILAVVSSFSTGTQAENPTGDTGWQSQSVDLTEYAGRSIRVAFVETVPEPGRGPGQAEFDGIRLVAETFAETQDISATQTVYGHLQGASPSSLGVVANNESKMVTVFDTKTDQVLGSVELPTQALIGDVEIATDSGLAFVTDFSQQLWVIDLTEGAPKLADGINPIPVSTNAEDLDFTPDGRFLVVSDGSAIMPLSVVDVATRTEIGTFDPNSAHSSVDVTEDGSVLVTSTSNTTVRRFEIDDAGTLSDTGEVLNVGGPVNVYAAPGGETGVVIRFGNVSSFRTDGLSLVTSRPNLRGPSNLNSAVFSPDGTRLYVRSDGANNSGYVDVWGFNPSTGGMSQSPLLTISGIDNDPAGPLPNRLGVFFGIDQIALSADGTELFVTQNDSVDIFDATMGEFLRAITDPSFALATGIKLADVEAALQTPIDEYTVTFDRVGETIELSASVPAAETGEFVNRLSPVFTLLSPEGNVVATSDTNFGGVGAAVAYTVPAAGTYTVVVNAADEFPGEYVLHLNRQPQLTSVTSSATLEQLAGEGDPVLVEALFTDLNLDDTHTAIVDWGDGTAAEPAEVVQQRGGGTVLAQHAYPFGGIYSVTVTVFDQDGLADSIQTQAVVSGAGIQDGQLQVIGTDQRDVVQLNLVGGRNNQSVRLNSKFLSGDRFREFDVADIGSILVMLGDGDDHFVTAGNIAIDTVVIGGAGNDLIRTGKGNDILLGGLGNDQLFGGGGLDLLIGGAGQDELAGNQDDDLLAGDIFDVDADDDDDSLVDLLSDLEVLRDIGDAWSAGDAAGASALLQTSLLDDGEEDTLDGGPGDDLLF</sequence>
<comment type="caution">
    <text evidence="4">Lacks conserved residue(s) required for the propagation of feature annotation.</text>
</comment>
<dbReference type="Pfam" id="PF18911">
    <property type="entry name" value="PKD_4"/>
    <property type="match status" value="1"/>
</dbReference>
<dbReference type="InterPro" id="IPR011049">
    <property type="entry name" value="Serralysin-like_metalloprot_C"/>
</dbReference>
<dbReference type="PROSITE" id="PS51892">
    <property type="entry name" value="SUBTILASE"/>
    <property type="match status" value="1"/>
</dbReference>
<dbReference type="InterPro" id="IPR023828">
    <property type="entry name" value="Peptidase_S8_Ser-AS"/>
</dbReference>
<keyword evidence="2" id="KW-0378">Hydrolase</keyword>
<accession>A0A5M6CVC2</accession>
<evidence type="ECO:0000256" key="1">
    <source>
        <dbReference type="ARBA" id="ARBA00022670"/>
    </source>
</evidence>
<dbReference type="PRINTS" id="PR00723">
    <property type="entry name" value="SUBTILISIN"/>
</dbReference>
<dbReference type="SUPFAM" id="SSF82171">
    <property type="entry name" value="DPP6 N-terminal domain-like"/>
    <property type="match status" value="1"/>
</dbReference>
<dbReference type="Pfam" id="PF00082">
    <property type="entry name" value="Peptidase_S8"/>
    <property type="match status" value="1"/>
</dbReference>
<dbReference type="Gene3D" id="2.60.120.380">
    <property type="match status" value="2"/>
</dbReference>
<keyword evidence="9" id="KW-1185">Reference proteome</keyword>
<feature type="domain" description="PKD" evidence="7">
    <location>
        <begin position="1875"/>
        <end position="1961"/>
    </location>
</feature>
<dbReference type="InterPro" id="IPR000209">
    <property type="entry name" value="Peptidase_S8/S53_dom"/>
</dbReference>
<dbReference type="PROSITE" id="PS00138">
    <property type="entry name" value="SUBTILASE_SER"/>
    <property type="match status" value="1"/>
</dbReference>
<reference evidence="8 9" key="1">
    <citation type="submission" date="2019-08" db="EMBL/GenBank/DDBJ databases">
        <authorList>
            <person name="Dhanesh K."/>
            <person name="Kumar G."/>
            <person name="Sasikala C."/>
            <person name="Venkata Ramana C."/>
        </authorList>
    </citation>
    <scope>NUCLEOTIDE SEQUENCE [LARGE SCALE GENOMIC DNA]</scope>
    <source>
        <strain evidence="8 9">JC645</strain>
    </source>
</reference>
<dbReference type="Gene3D" id="3.40.50.200">
    <property type="entry name" value="Peptidase S8/S53 domain"/>
    <property type="match status" value="2"/>
</dbReference>
<dbReference type="Gene3D" id="2.130.10.10">
    <property type="entry name" value="YVTN repeat-like/Quinoprotein amine dehydrogenase"/>
    <property type="match status" value="1"/>
</dbReference>
<gene>
    <name evidence="8" type="ORF">FYK55_25695</name>
</gene>
<dbReference type="CDD" id="cd05562">
    <property type="entry name" value="Peptidases_S53_like"/>
    <property type="match status" value="1"/>
</dbReference>
<dbReference type="InterPro" id="IPR013783">
    <property type="entry name" value="Ig-like_fold"/>
</dbReference>
<dbReference type="Gene3D" id="2.60.40.10">
    <property type="entry name" value="Immunoglobulins"/>
    <property type="match status" value="1"/>
</dbReference>
<evidence type="ECO:0000256" key="2">
    <source>
        <dbReference type="ARBA" id="ARBA00022801"/>
    </source>
</evidence>
<dbReference type="InterPro" id="IPR015500">
    <property type="entry name" value="Peptidase_S8_subtilisin-rel"/>
</dbReference>
<keyword evidence="1" id="KW-0645">Protease</keyword>
<dbReference type="PANTHER" id="PTHR47197">
    <property type="entry name" value="PROTEIN NIRF"/>
    <property type="match status" value="1"/>
</dbReference>
<dbReference type="PANTHER" id="PTHR47197:SF3">
    <property type="entry name" value="DIHYDRO-HEME D1 DEHYDROGENASE"/>
    <property type="match status" value="1"/>
</dbReference>
<protein>
    <submittedName>
        <fullName evidence="8">S8 family serine peptidase</fullName>
    </submittedName>
</protein>
<feature type="domain" description="Peptidase S8/S53" evidence="6">
    <location>
        <begin position="337"/>
        <end position="651"/>
    </location>
</feature>
<dbReference type="GO" id="GO:0005509">
    <property type="term" value="F:calcium ion binding"/>
    <property type="evidence" value="ECO:0007669"/>
    <property type="project" value="InterPro"/>
</dbReference>
<dbReference type="CDD" id="cd00146">
    <property type="entry name" value="PKD"/>
    <property type="match status" value="1"/>
</dbReference>
<comment type="caution">
    <text evidence="8">The sequence shown here is derived from an EMBL/GenBank/DDBJ whole genome shotgun (WGS) entry which is preliminary data.</text>
</comment>
<feature type="compositionally biased region" description="Polar residues" evidence="5">
    <location>
        <begin position="1"/>
        <end position="13"/>
    </location>
</feature>
<dbReference type="PROSITE" id="PS00330">
    <property type="entry name" value="HEMOLYSIN_CALCIUM"/>
    <property type="match status" value="3"/>
</dbReference>
<dbReference type="InterPro" id="IPR018511">
    <property type="entry name" value="Hemolysin-typ_Ca-bd_CS"/>
</dbReference>
<dbReference type="InterPro" id="IPR034075">
    <property type="entry name" value="Glr3161-like_dom"/>
</dbReference>
<comment type="similarity">
    <text evidence="4">Belongs to the peptidase S8 family.</text>
</comment>
<dbReference type="SUPFAM" id="SSF51120">
    <property type="entry name" value="beta-Roll"/>
    <property type="match status" value="1"/>
</dbReference>
<keyword evidence="3" id="KW-0720">Serine protease</keyword>
<evidence type="ECO:0000259" key="7">
    <source>
        <dbReference type="Pfam" id="PF18911"/>
    </source>
</evidence>
<dbReference type="Gene3D" id="2.150.10.10">
    <property type="entry name" value="Serralysin-like metalloprotease, C-terminal"/>
    <property type="match status" value="1"/>
</dbReference>
<feature type="compositionally biased region" description="Basic residues" evidence="5">
    <location>
        <begin position="16"/>
        <end position="36"/>
    </location>
</feature>
<evidence type="ECO:0000313" key="8">
    <source>
        <dbReference type="EMBL" id="KAA5538993.1"/>
    </source>
</evidence>
<dbReference type="InterPro" id="IPR015943">
    <property type="entry name" value="WD40/YVTN_repeat-like_dom_sf"/>
</dbReference>
<feature type="region of interest" description="Disordered" evidence="5">
    <location>
        <begin position="1"/>
        <end position="36"/>
    </location>
</feature>
<evidence type="ECO:0000256" key="3">
    <source>
        <dbReference type="ARBA" id="ARBA00022825"/>
    </source>
</evidence>
<dbReference type="GO" id="GO:0004252">
    <property type="term" value="F:serine-type endopeptidase activity"/>
    <property type="evidence" value="ECO:0007669"/>
    <property type="project" value="InterPro"/>
</dbReference>